<dbReference type="PIRSF" id="PIRSF005419">
    <property type="entry name" value="FlhA"/>
    <property type="match status" value="1"/>
</dbReference>
<feature type="transmembrane region" description="Helical" evidence="9">
    <location>
        <begin position="18"/>
        <end position="35"/>
    </location>
</feature>
<name>M4ZHQ4_9BRAD</name>
<keyword evidence="6 9" id="KW-0812">Transmembrane</keyword>
<dbReference type="PANTHER" id="PTHR30161:SF2">
    <property type="entry name" value="INVASION PROTEIN INVA"/>
    <property type="match status" value="1"/>
</dbReference>
<dbReference type="InterPro" id="IPR042196">
    <property type="entry name" value="FHIPEP_4"/>
</dbReference>
<dbReference type="GO" id="GO:0005886">
    <property type="term" value="C:plasma membrane"/>
    <property type="evidence" value="ECO:0007669"/>
    <property type="project" value="UniProtKB-SubCell"/>
</dbReference>
<dbReference type="EMBL" id="AP012603">
    <property type="protein sequence ID" value="BAM93196.1"/>
    <property type="molecule type" value="Genomic_DNA"/>
</dbReference>
<evidence type="ECO:0000256" key="6">
    <source>
        <dbReference type="ARBA" id="ARBA00022692"/>
    </source>
</evidence>
<keyword evidence="8 9" id="KW-0472">Membrane</keyword>
<dbReference type="PANTHER" id="PTHR30161">
    <property type="entry name" value="FLAGELLAR EXPORT PROTEIN, MEMBRANE FLHA SUBUNIT-RELATED"/>
    <property type="match status" value="1"/>
</dbReference>
<protein>
    <submittedName>
        <fullName evidence="10">Type III secretory pathway, component EscV</fullName>
    </submittedName>
</protein>
<dbReference type="InterPro" id="IPR042193">
    <property type="entry name" value="FHIPEP_3"/>
</dbReference>
<dbReference type="InterPro" id="IPR042194">
    <property type="entry name" value="FHIPEP_1"/>
</dbReference>
<feature type="transmembrane region" description="Helical" evidence="9">
    <location>
        <begin position="42"/>
        <end position="63"/>
    </location>
</feature>
<feature type="transmembrane region" description="Helical" evidence="9">
    <location>
        <begin position="200"/>
        <end position="220"/>
    </location>
</feature>
<reference evidence="10 11" key="1">
    <citation type="journal article" date="2013" name="Appl. Environ. Microbiol.">
        <title>Genome analysis suggests that the soil oligotrophic bacterium Agromonas oligotrophica (Bradyrhizobium oligotrophicum) is a nitrogen-fixing symbiont of Aeschynomene indica.</title>
        <authorList>
            <person name="Okubo T."/>
            <person name="Fukushima S."/>
            <person name="Itakura M."/>
            <person name="Oshima K."/>
            <person name="Longtonglang A."/>
            <person name="Teaumroong N."/>
            <person name="Mitsui H."/>
            <person name="Hattori M."/>
            <person name="Hattori R."/>
            <person name="Hattori T."/>
            <person name="Minamisawa K."/>
        </authorList>
    </citation>
    <scope>NUCLEOTIDE SEQUENCE [LARGE SCALE GENOMIC DNA]</scope>
    <source>
        <strain evidence="10 11">S58</strain>
    </source>
</reference>
<dbReference type="GeneID" id="301820885"/>
<dbReference type="OrthoDB" id="9759185at2"/>
<evidence type="ECO:0000256" key="2">
    <source>
        <dbReference type="ARBA" id="ARBA00008835"/>
    </source>
</evidence>
<evidence type="ECO:0000256" key="4">
    <source>
        <dbReference type="ARBA" id="ARBA00022475"/>
    </source>
</evidence>
<feature type="transmembrane region" description="Helical" evidence="9">
    <location>
        <begin position="69"/>
        <end position="93"/>
    </location>
</feature>
<evidence type="ECO:0000256" key="8">
    <source>
        <dbReference type="ARBA" id="ARBA00023136"/>
    </source>
</evidence>
<sequence length="666" mass="72333">MTAIVESLTRWSNDKRELLVVILIITTIMAMILPIPTALVDVMVSVNIGVSILLLMVAFYLNAAVEFSALPAIILISTVFRLSISITITRLVLSQADAGSIVQTFGEFVVSSNVVVGLVVFLIITIVQFVVITKGSERVAEVAARFTLDALPGKQMSIDADLRNGDINQAEARRRRRRLERESQLYGAMDGAMKFVKGDAIAGLIIIAVNLVGGIVVGTVQHRLRIGEAIQLYSLLTIGDGLVSQVPALFVSMAAGTVVTRVATEAASNLGSEIMEQITSQPQSLQLAGLMMLGLAFVPGFPAPIFLFMATVFGGSGLAMLLARRRAHRTSGTALPSDPSEPTRSSRIAIPATRSAPIMILAEAALCDELRRAGIHDRIRRTRQDVADWLGCACPGAALDESSALAPGHFRIELHGVPLLLSSGELDQPATGTAGAPAMSAVDAELRRVLVRYAPEFLGIQETKRLLNQLEADYADLVREALRVVPTQRITDVLRRLLDERVSIRNLRLILETLAEWGMREQSSIMLVEHVRLALRRQICFECSGIDRTLRCFVLDRQTEEAIRVAVHALDENTQTSLDPAVSTRLLDALIRQLPAVDHLAASPSIVLASADLRRVVWTLLAPSGLNVVVLSYQEISKDFRLEPIAVLGLDESREQAEPSPIPAMQ</sequence>
<feature type="transmembrane region" description="Helical" evidence="9">
    <location>
        <begin position="301"/>
        <end position="323"/>
    </location>
</feature>
<proteinExistence type="inferred from homology"/>
<evidence type="ECO:0000256" key="9">
    <source>
        <dbReference type="SAM" id="Phobius"/>
    </source>
</evidence>
<keyword evidence="5" id="KW-0997">Cell inner membrane</keyword>
<keyword evidence="11" id="KW-1185">Reference proteome</keyword>
<dbReference type="Gene3D" id="3.40.30.60">
    <property type="entry name" value="FHIPEP family, domain 1"/>
    <property type="match status" value="1"/>
</dbReference>
<dbReference type="Proteomes" id="UP000011841">
    <property type="component" value="Chromosome"/>
</dbReference>
<keyword evidence="3" id="KW-0813">Transport</keyword>
<evidence type="ECO:0000313" key="10">
    <source>
        <dbReference type="EMBL" id="BAM93196.1"/>
    </source>
</evidence>
<keyword evidence="4" id="KW-1003">Cell membrane</keyword>
<evidence type="ECO:0000313" key="11">
    <source>
        <dbReference type="Proteomes" id="UP000011841"/>
    </source>
</evidence>
<dbReference type="STRING" id="1245469.S58_72320"/>
<evidence type="ECO:0000256" key="3">
    <source>
        <dbReference type="ARBA" id="ARBA00022448"/>
    </source>
</evidence>
<dbReference type="Gene3D" id="3.40.50.12790">
    <property type="entry name" value="FHIPEP family, domain 4"/>
    <property type="match status" value="1"/>
</dbReference>
<dbReference type="RefSeq" id="WP_015670267.1">
    <property type="nucleotide sequence ID" value="NC_020453.1"/>
</dbReference>
<feature type="transmembrane region" description="Helical" evidence="9">
    <location>
        <begin position="232"/>
        <end position="255"/>
    </location>
</feature>
<evidence type="ECO:0000256" key="5">
    <source>
        <dbReference type="ARBA" id="ARBA00022519"/>
    </source>
</evidence>
<feature type="transmembrane region" description="Helical" evidence="9">
    <location>
        <begin position="105"/>
        <end position="131"/>
    </location>
</feature>
<dbReference type="KEGG" id="aol:S58_72320"/>
<dbReference type="HOGENOM" id="CLU_015346_3_0_5"/>
<dbReference type="eggNOG" id="COG4789">
    <property type="taxonomic scope" value="Bacteria"/>
</dbReference>
<accession>M4ZHQ4</accession>
<dbReference type="InterPro" id="IPR001712">
    <property type="entry name" value="T3SS_FHIPEP"/>
</dbReference>
<dbReference type="GO" id="GO:0009306">
    <property type="term" value="P:protein secretion"/>
    <property type="evidence" value="ECO:0007669"/>
    <property type="project" value="InterPro"/>
</dbReference>
<dbReference type="AlphaFoldDB" id="M4ZHQ4"/>
<keyword evidence="7 9" id="KW-1133">Transmembrane helix</keyword>
<dbReference type="PROSITE" id="PS00994">
    <property type="entry name" value="FHIPEP"/>
    <property type="match status" value="1"/>
</dbReference>
<dbReference type="Gene3D" id="1.10.8.540">
    <property type="entry name" value="FHIPEP family, domain 3"/>
    <property type="match status" value="1"/>
</dbReference>
<dbReference type="PATRIC" id="fig|1245469.3.peg.7392"/>
<dbReference type="InterPro" id="IPR025505">
    <property type="entry name" value="FHIPEP_CS"/>
</dbReference>
<evidence type="ECO:0000256" key="7">
    <source>
        <dbReference type="ARBA" id="ARBA00022989"/>
    </source>
</evidence>
<dbReference type="Pfam" id="PF00771">
    <property type="entry name" value="FHIPEP"/>
    <property type="match status" value="2"/>
</dbReference>
<gene>
    <name evidence="10" type="ORF">S58_72320</name>
</gene>
<organism evidence="10 11">
    <name type="scientific">Bradyrhizobium oligotrophicum S58</name>
    <dbReference type="NCBI Taxonomy" id="1245469"/>
    <lineage>
        <taxon>Bacteria</taxon>
        <taxon>Pseudomonadati</taxon>
        <taxon>Pseudomonadota</taxon>
        <taxon>Alphaproteobacteria</taxon>
        <taxon>Hyphomicrobiales</taxon>
        <taxon>Nitrobacteraceae</taxon>
        <taxon>Bradyrhizobium</taxon>
    </lineage>
</organism>
<evidence type="ECO:0000256" key="1">
    <source>
        <dbReference type="ARBA" id="ARBA00004429"/>
    </source>
</evidence>
<dbReference type="PRINTS" id="PR00949">
    <property type="entry name" value="TYPE3IMAPROT"/>
</dbReference>
<comment type="subcellular location">
    <subcellularLocation>
        <location evidence="1">Cell inner membrane</location>
        <topology evidence="1">Multi-pass membrane protein</topology>
    </subcellularLocation>
</comment>
<comment type="similarity">
    <text evidence="2">Belongs to the FHIPEP (flagella/HR/invasion proteins export pore) family.</text>
</comment>